<feature type="chain" id="PRO_5002708100" evidence="4">
    <location>
        <begin position="26"/>
        <end position="559"/>
    </location>
</feature>
<sequence length="559" mass="60457">MMFRKKINFLVTASVLAMVAHPALAQGVPPLSAPSPGTVLSPPPPSPELQRREVPELREDLGLPDGSEKVLNFRVSSVRVVGATVIDEKVLSAQFDPLLNRQITAADLRSALDRTNALYTEAGYALGRAFVPVQVLQGGVLIVRVVEGYIGEIQIDAADPAVRKMVEGFSRRIVAEQPLRTASLERYLLLISDIPGVTLGGQLQSMDVYSGAATLALKVESKKFTVSSAVDNRANLDDAPFQAYLTGALNNIFGFGDEVSITGLATPELESQQYFRGAFSTFIGTDGLRASVGAAYAKSEAADMPPGIELISTSTQVDFLMSYPIIRATAQTLTAFFGAYITDAENELNGFTFSKDAIRAAHIGGSYVAKLDERTSLSSHMRVTQGFSIWDAGPENTLHSRLGATANFTKLQSGASLAYAATERLLLSFRVEGQYSPDSLFSSEEISFGGARFARGYNNSEISGDSGLGASVQASYRFDVDLFGGWSVTPYTFLDHSQVWNTDVDRQGDARLLSTGIGVTLSNRRWLSVGLELDKPINRTPISQDNKDPRLFVSFEVRF</sequence>
<keyword evidence="8" id="KW-1185">Reference proteome</keyword>
<evidence type="ECO:0000259" key="6">
    <source>
        <dbReference type="Pfam" id="PF08479"/>
    </source>
</evidence>
<dbReference type="eggNOG" id="COG2831">
    <property type="taxonomic scope" value="Bacteria"/>
</dbReference>
<evidence type="ECO:0000313" key="8">
    <source>
        <dbReference type="Proteomes" id="UP000006377"/>
    </source>
</evidence>
<dbReference type="GO" id="GO:0098046">
    <property type="term" value="C:type V protein secretion system complex"/>
    <property type="evidence" value="ECO:0007669"/>
    <property type="project" value="TreeGrafter"/>
</dbReference>
<dbReference type="AlphaFoldDB" id="A7HP58"/>
<keyword evidence="2" id="KW-0812">Transmembrane</keyword>
<dbReference type="InterPro" id="IPR005565">
    <property type="entry name" value="Hemolysn_activator_HlyB_C"/>
</dbReference>
<evidence type="ECO:0000259" key="5">
    <source>
        <dbReference type="Pfam" id="PF03865"/>
    </source>
</evidence>
<evidence type="ECO:0000256" key="4">
    <source>
        <dbReference type="SAM" id="SignalP"/>
    </source>
</evidence>
<gene>
    <name evidence="7" type="ordered locus">Plav_0068</name>
</gene>
<keyword evidence="1" id="KW-0472">Membrane</keyword>
<dbReference type="Proteomes" id="UP000006377">
    <property type="component" value="Chromosome"/>
</dbReference>
<dbReference type="GO" id="GO:0008320">
    <property type="term" value="F:protein transmembrane transporter activity"/>
    <property type="evidence" value="ECO:0007669"/>
    <property type="project" value="TreeGrafter"/>
</dbReference>
<dbReference type="Pfam" id="PF08479">
    <property type="entry name" value="POTRA_2"/>
    <property type="match status" value="1"/>
</dbReference>
<dbReference type="PANTHER" id="PTHR34597">
    <property type="entry name" value="SLR1661 PROTEIN"/>
    <property type="match status" value="1"/>
</dbReference>
<dbReference type="Gene3D" id="2.40.160.50">
    <property type="entry name" value="membrane protein fhac: a member of the omp85/tpsb transporter family"/>
    <property type="match status" value="1"/>
</dbReference>
<accession>A7HP58</accession>
<evidence type="ECO:0000256" key="1">
    <source>
        <dbReference type="ARBA" id="ARBA00022452"/>
    </source>
</evidence>
<proteinExistence type="predicted"/>
<dbReference type="GO" id="GO:0046819">
    <property type="term" value="P:protein secretion by the type V secretion system"/>
    <property type="evidence" value="ECO:0007669"/>
    <property type="project" value="TreeGrafter"/>
</dbReference>
<organism evidence="7 8">
    <name type="scientific">Parvibaculum lavamentivorans (strain DS-1 / DSM 13023 / NCIMB 13966)</name>
    <dbReference type="NCBI Taxonomy" id="402881"/>
    <lineage>
        <taxon>Bacteria</taxon>
        <taxon>Pseudomonadati</taxon>
        <taxon>Pseudomonadota</taxon>
        <taxon>Alphaproteobacteria</taxon>
        <taxon>Hyphomicrobiales</taxon>
        <taxon>Parvibaculaceae</taxon>
        <taxon>Parvibaculum</taxon>
    </lineage>
</organism>
<keyword evidence="3" id="KW-0998">Cell outer membrane</keyword>
<dbReference type="InterPro" id="IPR051544">
    <property type="entry name" value="TPS_OM_transporter"/>
</dbReference>
<protein>
    <submittedName>
        <fullName evidence="7">Polypeptide-transport-associated domain protein ShlB-type</fullName>
    </submittedName>
</protein>
<keyword evidence="4" id="KW-0732">Signal</keyword>
<name>A7HP58_PARL1</name>
<keyword evidence="1" id="KW-1134">Transmembrane beta strand</keyword>
<dbReference type="EMBL" id="CP000774">
    <property type="protein sequence ID" value="ABS61691.1"/>
    <property type="molecule type" value="Genomic_DNA"/>
</dbReference>
<dbReference type="Gene3D" id="3.10.20.310">
    <property type="entry name" value="membrane protein fhac"/>
    <property type="match status" value="1"/>
</dbReference>
<dbReference type="OrthoDB" id="7439045at2"/>
<evidence type="ECO:0000256" key="2">
    <source>
        <dbReference type="ARBA" id="ARBA00022692"/>
    </source>
</evidence>
<dbReference type="KEGG" id="pla:Plav_0068"/>
<dbReference type="PANTHER" id="PTHR34597:SF6">
    <property type="entry name" value="BLR6126 PROTEIN"/>
    <property type="match status" value="1"/>
</dbReference>
<evidence type="ECO:0000256" key="3">
    <source>
        <dbReference type="ARBA" id="ARBA00023237"/>
    </source>
</evidence>
<evidence type="ECO:0000313" key="7">
    <source>
        <dbReference type="EMBL" id="ABS61691.1"/>
    </source>
</evidence>
<feature type="domain" description="Polypeptide-transport-associated ShlB-type" evidence="6">
    <location>
        <begin position="73"/>
        <end position="148"/>
    </location>
</feature>
<feature type="domain" description="Haemolysin activator HlyB C-terminal" evidence="5">
    <location>
        <begin position="219"/>
        <end position="520"/>
    </location>
</feature>
<dbReference type="STRING" id="402881.Plav_0068"/>
<dbReference type="InterPro" id="IPR013686">
    <property type="entry name" value="Polypept-transport_assoc_ShlB"/>
</dbReference>
<feature type="signal peptide" evidence="4">
    <location>
        <begin position="1"/>
        <end position="25"/>
    </location>
</feature>
<dbReference type="Pfam" id="PF03865">
    <property type="entry name" value="ShlB"/>
    <property type="match status" value="1"/>
</dbReference>
<reference evidence="7 8" key="1">
    <citation type="journal article" date="2011" name="Stand. Genomic Sci.">
        <title>Complete genome sequence of Parvibaculum lavamentivorans type strain (DS-1(T)).</title>
        <authorList>
            <person name="Schleheck D."/>
            <person name="Weiss M."/>
            <person name="Pitluck S."/>
            <person name="Bruce D."/>
            <person name="Land M.L."/>
            <person name="Han S."/>
            <person name="Saunders E."/>
            <person name="Tapia R."/>
            <person name="Detter C."/>
            <person name="Brettin T."/>
            <person name="Han J."/>
            <person name="Woyke T."/>
            <person name="Goodwin L."/>
            <person name="Pennacchio L."/>
            <person name="Nolan M."/>
            <person name="Cook A.M."/>
            <person name="Kjelleberg S."/>
            <person name="Thomas T."/>
        </authorList>
    </citation>
    <scope>NUCLEOTIDE SEQUENCE [LARGE SCALE GENOMIC DNA]</scope>
    <source>
        <strain evidence="8">DS-1 / DSM 13023 / NCIMB 13966</strain>
    </source>
</reference>
<dbReference type="HOGENOM" id="CLU_021521_2_0_5"/>